<protein>
    <recommendedName>
        <fullName evidence="7">Major facilitator superfamily (MFS) profile domain-containing protein</fullName>
    </recommendedName>
</protein>
<evidence type="ECO:0000256" key="2">
    <source>
        <dbReference type="ARBA" id="ARBA00022448"/>
    </source>
</evidence>
<keyword evidence="5 6" id="KW-0472">Membrane</keyword>
<dbReference type="EMBL" id="BAAAUV010000013">
    <property type="protein sequence ID" value="GAA3223905.1"/>
    <property type="molecule type" value="Genomic_DNA"/>
</dbReference>
<organism evidence="8 9">
    <name type="scientific">Actinocorallia longicatena</name>
    <dbReference type="NCBI Taxonomy" id="111803"/>
    <lineage>
        <taxon>Bacteria</taxon>
        <taxon>Bacillati</taxon>
        <taxon>Actinomycetota</taxon>
        <taxon>Actinomycetes</taxon>
        <taxon>Streptosporangiales</taxon>
        <taxon>Thermomonosporaceae</taxon>
        <taxon>Actinocorallia</taxon>
    </lineage>
</organism>
<evidence type="ECO:0000256" key="3">
    <source>
        <dbReference type="ARBA" id="ARBA00022692"/>
    </source>
</evidence>
<dbReference type="PROSITE" id="PS50850">
    <property type="entry name" value="MFS"/>
    <property type="match status" value="1"/>
</dbReference>
<dbReference type="InterPro" id="IPR011701">
    <property type="entry name" value="MFS"/>
</dbReference>
<keyword evidence="3 6" id="KW-0812">Transmembrane</keyword>
<dbReference type="PANTHER" id="PTHR42718:SF9">
    <property type="entry name" value="MAJOR FACILITATOR SUPERFAMILY MULTIDRUG TRANSPORTER MFSC"/>
    <property type="match status" value="1"/>
</dbReference>
<feature type="transmembrane region" description="Helical" evidence="6">
    <location>
        <begin position="220"/>
        <end position="237"/>
    </location>
</feature>
<evidence type="ECO:0000256" key="1">
    <source>
        <dbReference type="ARBA" id="ARBA00004651"/>
    </source>
</evidence>
<feature type="transmembrane region" description="Helical" evidence="6">
    <location>
        <begin position="351"/>
        <end position="371"/>
    </location>
</feature>
<dbReference type="PANTHER" id="PTHR42718">
    <property type="entry name" value="MAJOR FACILITATOR SUPERFAMILY MULTIDRUG TRANSPORTER MFSC"/>
    <property type="match status" value="1"/>
</dbReference>
<feature type="transmembrane region" description="Helical" evidence="6">
    <location>
        <begin position="257"/>
        <end position="281"/>
    </location>
</feature>
<feature type="transmembrane region" description="Helical" evidence="6">
    <location>
        <begin position="42"/>
        <end position="58"/>
    </location>
</feature>
<dbReference type="Gene3D" id="1.20.1720.10">
    <property type="entry name" value="Multidrug resistance protein D"/>
    <property type="match status" value="1"/>
</dbReference>
<dbReference type="Gene3D" id="1.20.1250.20">
    <property type="entry name" value="MFS general substrate transporter like domains"/>
    <property type="match status" value="1"/>
</dbReference>
<feature type="transmembrane region" description="Helical" evidence="6">
    <location>
        <begin position="156"/>
        <end position="176"/>
    </location>
</feature>
<keyword evidence="4 6" id="KW-1133">Transmembrane helix</keyword>
<name>A0ABP6QFI7_9ACTN</name>
<comment type="subcellular location">
    <subcellularLocation>
        <location evidence="1">Cell membrane</location>
        <topology evidence="1">Multi-pass membrane protein</topology>
    </subcellularLocation>
</comment>
<proteinExistence type="predicted"/>
<gene>
    <name evidence="8" type="ORF">GCM10010468_50700</name>
</gene>
<feature type="transmembrane region" description="Helical" evidence="6">
    <location>
        <begin position="188"/>
        <end position="208"/>
    </location>
</feature>
<comment type="caution">
    <text evidence="8">The sequence shown here is derived from an EMBL/GenBank/DDBJ whole genome shotgun (WGS) entry which is preliminary data.</text>
</comment>
<dbReference type="CDD" id="cd17504">
    <property type="entry name" value="MFS_MMR_MDR_like"/>
    <property type="match status" value="1"/>
</dbReference>
<evidence type="ECO:0000256" key="4">
    <source>
        <dbReference type="ARBA" id="ARBA00022989"/>
    </source>
</evidence>
<keyword evidence="2" id="KW-0813">Transport</keyword>
<dbReference type="PRINTS" id="PR01036">
    <property type="entry name" value="TCRTETB"/>
</dbReference>
<feature type="transmembrane region" description="Helical" evidence="6">
    <location>
        <begin position="70"/>
        <end position="89"/>
    </location>
</feature>
<feature type="transmembrane region" description="Helical" evidence="6">
    <location>
        <begin position="95"/>
        <end position="115"/>
    </location>
</feature>
<feature type="transmembrane region" description="Helical" evidence="6">
    <location>
        <begin position="327"/>
        <end position="345"/>
    </location>
</feature>
<evidence type="ECO:0000259" key="7">
    <source>
        <dbReference type="PROSITE" id="PS50850"/>
    </source>
</evidence>
<evidence type="ECO:0000256" key="6">
    <source>
        <dbReference type="SAM" id="Phobius"/>
    </source>
</evidence>
<dbReference type="SUPFAM" id="SSF103473">
    <property type="entry name" value="MFS general substrate transporter"/>
    <property type="match status" value="1"/>
</dbReference>
<dbReference type="Proteomes" id="UP001501237">
    <property type="component" value="Unassembled WGS sequence"/>
</dbReference>
<dbReference type="Pfam" id="PF07690">
    <property type="entry name" value="MFS_1"/>
    <property type="match status" value="1"/>
</dbReference>
<evidence type="ECO:0000313" key="9">
    <source>
        <dbReference type="Proteomes" id="UP001501237"/>
    </source>
</evidence>
<feature type="transmembrane region" description="Helical" evidence="6">
    <location>
        <begin position="301"/>
        <end position="320"/>
    </location>
</feature>
<feature type="domain" description="Major facilitator superfamily (MFS) profile" evidence="7">
    <location>
        <begin position="4"/>
        <end position="452"/>
    </location>
</feature>
<feature type="transmembrane region" description="Helical" evidence="6">
    <location>
        <begin position="426"/>
        <end position="447"/>
    </location>
</feature>
<dbReference type="InterPro" id="IPR036259">
    <property type="entry name" value="MFS_trans_sf"/>
</dbReference>
<dbReference type="InterPro" id="IPR020846">
    <property type="entry name" value="MFS_dom"/>
</dbReference>
<evidence type="ECO:0000313" key="8">
    <source>
        <dbReference type="EMBL" id="GAA3223905.1"/>
    </source>
</evidence>
<accession>A0ABP6QFI7</accession>
<reference evidence="9" key="1">
    <citation type="journal article" date="2019" name="Int. J. Syst. Evol. Microbiol.">
        <title>The Global Catalogue of Microorganisms (GCM) 10K type strain sequencing project: providing services to taxonomists for standard genome sequencing and annotation.</title>
        <authorList>
            <consortium name="The Broad Institute Genomics Platform"/>
            <consortium name="The Broad Institute Genome Sequencing Center for Infectious Disease"/>
            <person name="Wu L."/>
            <person name="Ma J."/>
        </authorList>
    </citation>
    <scope>NUCLEOTIDE SEQUENCE [LARGE SCALE GENOMIC DNA]</scope>
    <source>
        <strain evidence="9">JCM 9377</strain>
    </source>
</reference>
<feature type="transmembrane region" description="Helical" evidence="6">
    <location>
        <begin position="127"/>
        <end position="150"/>
    </location>
</feature>
<sequence>MGRTLGILSLSALAYALAQTAVVPAIGALATGLHTSPQNVTWTLTGYLLSAAVLTPVLGRLGDMFGKKRLLVIALVVFAAGGVVAAVGPNLGWAVAGRVLQGAGGGIFPLCFGIVRDEFPAARRVSAMGLLSAIAGIGGGGGLLMGGLLIDHASYHWIFWSGVMMALAAAVAAQLLVPEPGERRPGRVDLTGAGLLAAGVTLPLLAISQAQAWGWGDTKTLGLIGAGVAILAVFGFAETRVAEPLVDMKVLARRPVLVTNIATVLVGFGMFGAFMLIPQFIETPEAAGYGFGGSATQAGLIMLPGCLMMLVAGPVSALVTQRFGARIALVLGSLITGAGLLLIAADHGSPAAVLGVTMVMFFGIGLAFAAMPNLIIDAVSPDQTGQATGVNALLRSVGSSLGSQLVAGILAGSVTAGRLVPTERAYVVSFLIAAGVSLTAGIAALFIPRGGATEPIPMLEEIGAAGLVAVAEPE</sequence>
<keyword evidence="9" id="KW-1185">Reference proteome</keyword>
<evidence type="ECO:0000256" key="5">
    <source>
        <dbReference type="ARBA" id="ARBA00023136"/>
    </source>
</evidence>